<dbReference type="NCBIfam" id="NF001266">
    <property type="entry name" value="PRK00228.1-1"/>
    <property type="match status" value="1"/>
</dbReference>
<organism evidence="1">
    <name type="scientific">hydrothermal vent metagenome</name>
    <dbReference type="NCBI Taxonomy" id="652676"/>
    <lineage>
        <taxon>unclassified sequences</taxon>
        <taxon>metagenomes</taxon>
        <taxon>ecological metagenomes</taxon>
    </lineage>
</organism>
<dbReference type="Gene3D" id="3.40.1740.10">
    <property type="entry name" value="VC0467-like"/>
    <property type="match status" value="1"/>
</dbReference>
<proteinExistence type="inferred from homology"/>
<dbReference type="PANTHER" id="PTHR30327:SF1">
    <property type="entry name" value="UPF0301 PROTEIN YQGE"/>
    <property type="match status" value="1"/>
</dbReference>
<dbReference type="PANTHER" id="PTHR30327">
    <property type="entry name" value="UNCHARACTERIZED PROTEIN YQGE"/>
    <property type="match status" value="1"/>
</dbReference>
<sequence>MSEQLSLTNHFLIAMPALHDPNFFHSVTYICEHNDEGAMGITINRPLDIALGEILRQTEIPCEDDAINNTAIFLGGPVQNERGFVIHRPHGEWDASLIVSDEICVTSSKDILEAIAEGKAPQDCLVALGYAGWSEGQLEHEIAENAWISVPASGDVIFNTSYKQCWEAAAAHAGIDLSRLSNDIGHA</sequence>
<name>A0A3B1A6N3_9ZZZZ</name>
<dbReference type="Pfam" id="PF02622">
    <property type="entry name" value="DUF179"/>
    <property type="match status" value="1"/>
</dbReference>
<dbReference type="HAMAP" id="MF_00758">
    <property type="entry name" value="UPF0301"/>
    <property type="match status" value="1"/>
</dbReference>
<accession>A0A3B1A6N3</accession>
<dbReference type="EMBL" id="UOFQ01000102">
    <property type="protein sequence ID" value="VAW88566.1"/>
    <property type="molecule type" value="Genomic_DNA"/>
</dbReference>
<dbReference type="InterPro" id="IPR003774">
    <property type="entry name" value="AlgH-like"/>
</dbReference>
<evidence type="ECO:0000313" key="1">
    <source>
        <dbReference type="EMBL" id="VAW88566.1"/>
    </source>
</evidence>
<dbReference type="SUPFAM" id="SSF143456">
    <property type="entry name" value="VC0467-like"/>
    <property type="match status" value="1"/>
</dbReference>
<dbReference type="AlphaFoldDB" id="A0A3B1A6N3"/>
<dbReference type="GO" id="GO:0005829">
    <property type="term" value="C:cytosol"/>
    <property type="evidence" value="ECO:0007669"/>
    <property type="project" value="TreeGrafter"/>
</dbReference>
<reference evidence="1" key="1">
    <citation type="submission" date="2018-06" db="EMBL/GenBank/DDBJ databases">
        <authorList>
            <person name="Zhirakovskaya E."/>
        </authorList>
    </citation>
    <scope>NUCLEOTIDE SEQUENCE</scope>
</reference>
<gene>
    <name evidence="1" type="ORF">MNBD_GAMMA17-323</name>
</gene>
<protein>
    <submittedName>
        <fullName evidence="1">UPF0301 protein YqgE</fullName>
    </submittedName>
</protein>